<keyword evidence="4 13" id="KW-0812">Transmembrane</keyword>
<dbReference type="HAMAP" id="MF_01398">
    <property type="entry name" value="ATP_synth_b_bprime"/>
    <property type="match status" value="1"/>
</dbReference>
<dbReference type="Pfam" id="PF00430">
    <property type="entry name" value="ATP-synt_B"/>
    <property type="match status" value="1"/>
</dbReference>
<dbReference type="InterPro" id="IPR050059">
    <property type="entry name" value="ATP_synthase_B_chain"/>
</dbReference>
<evidence type="ECO:0000256" key="14">
    <source>
        <dbReference type="RuleBase" id="RU003848"/>
    </source>
</evidence>
<keyword evidence="2 13" id="KW-0813">Transport</keyword>
<evidence type="ECO:0000256" key="12">
    <source>
        <dbReference type="ARBA" id="ARBA00037847"/>
    </source>
</evidence>
<comment type="caution">
    <text evidence="15">The sequence shown here is derived from an EMBL/GenBank/DDBJ whole genome shotgun (WGS) entry which is preliminary data.</text>
</comment>
<name>A0ABT0RSY6_9SPHN</name>
<keyword evidence="9 13" id="KW-0066">ATP synthesis</keyword>
<keyword evidence="7 13" id="KW-0406">Ion transport</keyword>
<keyword evidence="3 13" id="KW-0138">CF(0)</keyword>
<keyword evidence="13" id="KW-1003">Cell membrane</keyword>
<evidence type="ECO:0000256" key="11">
    <source>
        <dbReference type="ARBA" id="ARBA00025614"/>
    </source>
</evidence>
<proteinExistence type="inferred from homology"/>
<dbReference type="PANTHER" id="PTHR33445">
    <property type="entry name" value="ATP SYNTHASE SUBUNIT B', CHLOROPLASTIC"/>
    <property type="match status" value="1"/>
</dbReference>
<evidence type="ECO:0000313" key="15">
    <source>
        <dbReference type="EMBL" id="MCL6698024.1"/>
    </source>
</evidence>
<protein>
    <recommendedName>
        <fullName evidence="13">ATP synthase subunit b</fullName>
    </recommendedName>
    <alternativeName>
        <fullName evidence="13">ATP synthase F(0) sector subunit b</fullName>
    </alternativeName>
    <alternativeName>
        <fullName evidence="13">ATPase subunit I</fullName>
    </alternativeName>
    <alternativeName>
        <fullName evidence="13">F-type ATPase subunit b</fullName>
        <shortName evidence="13">F-ATPase subunit b</shortName>
    </alternativeName>
</protein>
<evidence type="ECO:0000256" key="2">
    <source>
        <dbReference type="ARBA" id="ARBA00022448"/>
    </source>
</evidence>
<comment type="subunit">
    <text evidence="13">F-type ATPases have 2 components, F(1) - the catalytic core - and F(0) - the membrane proton channel. F(1) has five subunits: alpha(3), beta(3), gamma(1), delta(1), epsilon(1). F(0) has three main subunits: a(1), b(2) and c(10-14). The alpha and beta chains form an alternating ring which encloses part of the gamma chain. F(1) is attached to F(0) by a central stalk formed by the gamma and epsilon chains, while a peripheral stalk is formed by the delta and b chains.</text>
</comment>
<evidence type="ECO:0000256" key="7">
    <source>
        <dbReference type="ARBA" id="ARBA00023065"/>
    </source>
</evidence>
<keyword evidence="5 13" id="KW-0375">Hydrogen ion transport</keyword>
<evidence type="ECO:0000256" key="4">
    <source>
        <dbReference type="ARBA" id="ARBA00022692"/>
    </source>
</evidence>
<dbReference type="EMBL" id="JAMGBA010000001">
    <property type="protein sequence ID" value="MCL6698024.1"/>
    <property type="molecule type" value="Genomic_DNA"/>
</dbReference>
<comment type="function">
    <text evidence="11">Component of the F(0) channel, it forms part of the peripheral stalk, linking F(1) to F(0). The b'-subunit is a diverged and duplicated form of b found in plants and photosynthetic bacteria.</text>
</comment>
<dbReference type="CDD" id="cd06503">
    <property type="entry name" value="ATP-synt_Fo_b"/>
    <property type="match status" value="1"/>
</dbReference>
<evidence type="ECO:0000256" key="1">
    <source>
        <dbReference type="ARBA" id="ARBA00005513"/>
    </source>
</evidence>
<evidence type="ECO:0000256" key="10">
    <source>
        <dbReference type="ARBA" id="ARBA00025198"/>
    </source>
</evidence>
<dbReference type="RefSeq" id="WP_249903370.1">
    <property type="nucleotide sequence ID" value="NZ_JAMGBA010000001.1"/>
</dbReference>
<evidence type="ECO:0000256" key="5">
    <source>
        <dbReference type="ARBA" id="ARBA00022781"/>
    </source>
</evidence>
<evidence type="ECO:0000256" key="8">
    <source>
        <dbReference type="ARBA" id="ARBA00023136"/>
    </source>
</evidence>
<accession>A0ABT0RSY6</accession>
<organism evidence="15 16">
    <name type="scientific">Sphingomonas caseinilyticus</name>
    <dbReference type="NCBI Taxonomy" id="2908205"/>
    <lineage>
        <taxon>Bacteria</taxon>
        <taxon>Pseudomonadati</taxon>
        <taxon>Pseudomonadota</taxon>
        <taxon>Alphaproteobacteria</taxon>
        <taxon>Sphingomonadales</taxon>
        <taxon>Sphingomonadaceae</taxon>
        <taxon>Sphingomonas</taxon>
    </lineage>
</organism>
<comment type="function">
    <text evidence="10 13">F(1)F(0) ATP synthase produces ATP from ADP in the presence of a proton or sodium gradient. F-type ATPases consist of two structural domains, F(1) containing the extramembraneous catalytic core and F(0) containing the membrane proton channel, linked together by a central stalk and a peripheral stalk. During catalysis, ATP synthesis in the catalytic domain of F(1) is coupled via a rotary mechanism of the central stalk subunits to proton translocation.</text>
</comment>
<keyword evidence="16" id="KW-1185">Reference proteome</keyword>
<keyword evidence="8 13" id="KW-0472">Membrane</keyword>
<dbReference type="Proteomes" id="UP001203410">
    <property type="component" value="Unassembled WGS sequence"/>
</dbReference>
<evidence type="ECO:0000313" key="16">
    <source>
        <dbReference type="Proteomes" id="UP001203410"/>
    </source>
</evidence>
<gene>
    <name evidence="13" type="primary">atpF</name>
    <name evidence="15" type="ORF">LZ496_04390</name>
</gene>
<evidence type="ECO:0000256" key="3">
    <source>
        <dbReference type="ARBA" id="ARBA00022547"/>
    </source>
</evidence>
<keyword evidence="6 13" id="KW-1133">Transmembrane helix</keyword>
<evidence type="ECO:0000256" key="6">
    <source>
        <dbReference type="ARBA" id="ARBA00022989"/>
    </source>
</evidence>
<dbReference type="PANTHER" id="PTHR33445:SF1">
    <property type="entry name" value="ATP SYNTHASE SUBUNIT B"/>
    <property type="match status" value="1"/>
</dbReference>
<comment type="similarity">
    <text evidence="1 13 14">Belongs to the ATPase B chain family.</text>
</comment>
<evidence type="ECO:0000256" key="13">
    <source>
        <dbReference type="HAMAP-Rule" id="MF_01398"/>
    </source>
</evidence>
<sequence length="164" mass="17204">MPQIDQIADVYASQLFWLVIFFGAIFVIVGLGMLPKIQATIDARDDKIAADLKAADEARTAADSLEEVYRTGMDKGRAEAGKLSADAKSDAIRNTEKAVAKADKAIAAKVEKATAKVAEARASARAEIEAVAADAAQAMIQRVAGLNIDTDTARAAVAKELANG</sequence>
<reference evidence="15 16" key="1">
    <citation type="submission" date="2022-05" db="EMBL/GenBank/DDBJ databases">
        <authorList>
            <person name="Jo J.-H."/>
            <person name="Im W.-T."/>
        </authorList>
    </citation>
    <scope>NUCLEOTIDE SEQUENCE [LARGE SCALE GENOMIC DNA]</scope>
    <source>
        <strain evidence="15 16">NSE70-1</strain>
    </source>
</reference>
<feature type="transmembrane region" description="Helical" evidence="13">
    <location>
        <begin position="15"/>
        <end position="34"/>
    </location>
</feature>
<dbReference type="InterPro" id="IPR002146">
    <property type="entry name" value="ATP_synth_b/b'su_bac/chlpt"/>
</dbReference>
<evidence type="ECO:0000256" key="9">
    <source>
        <dbReference type="ARBA" id="ARBA00023310"/>
    </source>
</evidence>
<comment type="subcellular location">
    <subcellularLocation>
        <location evidence="13">Cell membrane</location>
        <topology evidence="13">Single-pass membrane protein</topology>
    </subcellularLocation>
    <subcellularLocation>
        <location evidence="12">Endomembrane system</location>
        <topology evidence="12">Single-pass membrane protein</topology>
    </subcellularLocation>
</comment>